<proteinExistence type="inferred from homology"/>
<dbReference type="RefSeq" id="WP_178362084.1">
    <property type="nucleotide sequence ID" value="NZ_JABFYL010000050.1"/>
</dbReference>
<evidence type="ECO:0000256" key="2">
    <source>
        <dbReference type="ARBA" id="ARBA00023002"/>
    </source>
</evidence>
<dbReference type="Gene3D" id="3.40.50.720">
    <property type="entry name" value="NAD(P)-binding Rossmann-like Domain"/>
    <property type="match status" value="1"/>
</dbReference>
<feature type="domain" description="Ketoreductase" evidence="3">
    <location>
        <begin position="7"/>
        <end position="186"/>
    </location>
</feature>
<dbReference type="FunFam" id="3.40.50.720:FF:000084">
    <property type="entry name" value="Short-chain dehydrogenase reductase"/>
    <property type="match status" value="1"/>
</dbReference>
<keyword evidence="5" id="KW-1185">Reference proteome</keyword>
<organism evidence="4 5">
    <name type="scientific">Mycolicibacterium hippocampi</name>
    <dbReference type="NCBI Taxonomy" id="659824"/>
    <lineage>
        <taxon>Bacteria</taxon>
        <taxon>Bacillati</taxon>
        <taxon>Actinomycetota</taxon>
        <taxon>Actinomycetes</taxon>
        <taxon>Mycobacteriales</taxon>
        <taxon>Mycobacteriaceae</taxon>
        <taxon>Mycolicibacterium</taxon>
    </lineage>
</organism>
<reference evidence="4 5" key="1">
    <citation type="submission" date="2020-05" db="EMBL/GenBank/DDBJ databases">
        <title>Draft genome sequence of Mycobacterium hippocampi DL, isolated from European seabass, Dicentrarchus labrax, reared in fish farms.</title>
        <authorList>
            <person name="Stathopoulou P."/>
            <person name="Asimakis E."/>
            <person name="Tzokas K."/>
            <person name="Batargias C."/>
            <person name="Tsiamis G."/>
        </authorList>
    </citation>
    <scope>NUCLEOTIDE SEQUENCE [LARGE SCALE GENOMIC DNA]</scope>
    <source>
        <strain evidence="4 5">DL</strain>
    </source>
</reference>
<dbReference type="InterPro" id="IPR036291">
    <property type="entry name" value="NAD(P)-bd_dom_sf"/>
</dbReference>
<dbReference type="InterPro" id="IPR002347">
    <property type="entry name" value="SDR_fam"/>
</dbReference>
<evidence type="ECO:0000313" key="5">
    <source>
        <dbReference type="Proteomes" id="UP000570517"/>
    </source>
</evidence>
<dbReference type="Pfam" id="PF13561">
    <property type="entry name" value="adh_short_C2"/>
    <property type="match status" value="1"/>
</dbReference>
<dbReference type="AlphaFoldDB" id="A0A850PUA2"/>
<dbReference type="PANTHER" id="PTHR42760">
    <property type="entry name" value="SHORT-CHAIN DEHYDROGENASES/REDUCTASES FAMILY MEMBER"/>
    <property type="match status" value="1"/>
</dbReference>
<name>A0A850PUA2_9MYCO</name>
<evidence type="ECO:0000259" key="3">
    <source>
        <dbReference type="SMART" id="SM00822"/>
    </source>
</evidence>
<evidence type="ECO:0000256" key="1">
    <source>
        <dbReference type="ARBA" id="ARBA00006484"/>
    </source>
</evidence>
<keyword evidence="2" id="KW-0560">Oxidoreductase</keyword>
<dbReference type="SMART" id="SM00822">
    <property type="entry name" value="PKS_KR"/>
    <property type="match status" value="1"/>
</dbReference>
<comment type="similarity">
    <text evidence="1">Belongs to the short-chain dehydrogenases/reductases (SDR) family.</text>
</comment>
<dbReference type="CDD" id="cd05233">
    <property type="entry name" value="SDR_c"/>
    <property type="match status" value="1"/>
</dbReference>
<dbReference type="PANTHER" id="PTHR42760:SF115">
    <property type="entry name" value="3-OXOACYL-[ACYL-CARRIER-PROTEIN] REDUCTASE FABG"/>
    <property type="match status" value="1"/>
</dbReference>
<comment type="caution">
    <text evidence="4">The sequence shown here is derived from an EMBL/GenBank/DDBJ whole genome shotgun (WGS) entry which is preliminary data.</text>
</comment>
<protein>
    <submittedName>
        <fullName evidence="4">Oxidoreductase, short-chain dehydrogenase/reductase family</fullName>
    </submittedName>
</protein>
<accession>A0A850PUA2</accession>
<evidence type="ECO:0000313" key="4">
    <source>
        <dbReference type="EMBL" id="NVN53889.1"/>
    </source>
</evidence>
<dbReference type="GO" id="GO:0016616">
    <property type="term" value="F:oxidoreductase activity, acting on the CH-OH group of donors, NAD or NADP as acceptor"/>
    <property type="evidence" value="ECO:0007669"/>
    <property type="project" value="UniProtKB-ARBA"/>
</dbReference>
<dbReference type="InterPro" id="IPR057326">
    <property type="entry name" value="KR_dom"/>
</dbReference>
<gene>
    <name evidence="4" type="ORF">HLY00_2985</name>
</gene>
<dbReference type="EMBL" id="JABFYL010000050">
    <property type="protein sequence ID" value="NVN53889.1"/>
    <property type="molecule type" value="Genomic_DNA"/>
</dbReference>
<dbReference type="InterPro" id="IPR020904">
    <property type="entry name" value="Sc_DH/Rdtase_CS"/>
</dbReference>
<dbReference type="PRINTS" id="PR00081">
    <property type="entry name" value="GDHRDH"/>
</dbReference>
<dbReference type="SUPFAM" id="SSF51735">
    <property type="entry name" value="NAD(P)-binding Rossmann-fold domains"/>
    <property type="match status" value="1"/>
</dbReference>
<dbReference type="Proteomes" id="UP000570517">
    <property type="component" value="Unassembled WGS sequence"/>
</dbReference>
<sequence length="248" mass="25409">MGQLEGKTALVTGGTSGIGYATAQAFADAGAKVFLTGRTQQRVDDAAASLGGGVVGVASDVTSVEDLDRLMDVIRASGAGLDIVFANAGSGEYVTLQDETPEHLIDTFNRNVGGTVFTVQKALPLLNPGASIVLAGSTAAGRGMPAFGAYAAAKAAIRSFGRTWATELGDRGFRVNTIVPGPILTPGLTELEPDPDQRQAMLDNLASNPMKRIGNPEELAAAVVFLASDASSFMTGSEVYVDGGTNQV</sequence>
<dbReference type="PROSITE" id="PS00061">
    <property type="entry name" value="ADH_SHORT"/>
    <property type="match status" value="1"/>
</dbReference>